<dbReference type="PANTHER" id="PTHR32331:SF0">
    <property type="entry name" value="UPF0313 PROTEIN YGIQ"/>
    <property type="match status" value="1"/>
</dbReference>
<gene>
    <name evidence="8" type="ORF">CFX1CAM_1843</name>
</gene>
<dbReference type="GO" id="GO:0003824">
    <property type="term" value="F:catalytic activity"/>
    <property type="evidence" value="ECO:0007669"/>
    <property type="project" value="InterPro"/>
</dbReference>
<dbReference type="SFLD" id="SFLDG01082">
    <property type="entry name" value="B12-binding_domain_containing"/>
    <property type="match status" value="1"/>
</dbReference>
<keyword evidence="3 6" id="KW-0479">Metal-binding</keyword>
<evidence type="ECO:0000256" key="1">
    <source>
        <dbReference type="ARBA" id="ARBA00022485"/>
    </source>
</evidence>
<protein>
    <recommendedName>
        <fullName evidence="7">Radical SAM core domain-containing protein</fullName>
    </recommendedName>
</protein>
<evidence type="ECO:0000259" key="7">
    <source>
        <dbReference type="PROSITE" id="PS51918"/>
    </source>
</evidence>
<keyword evidence="5 6" id="KW-0411">Iron-sulfur</keyword>
<evidence type="ECO:0000256" key="4">
    <source>
        <dbReference type="ARBA" id="ARBA00023004"/>
    </source>
</evidence>
<organism evidence="8 9">
    <name type="scientific">Candidatus Brevifilum fermentans</name>
    <dbReference type="NCBI Taxonomy" id="1986204"/>
    <lineage>
        <taxon>Bacteria</taxon>
        <taxon>Bacillati</taxon>
        <taxon>Chloroflexota</taxon>
        <taxon>Anaerolineae</taxon>
        <taxon>Anaerolineales</taxon>
        <taxon>Anaerolineaceae</taxon>
        <taxon>Candidatus Brevifilum</taxon>
    </lineage>
</organism>
<feature type="domain" description="Radical SAM core" evidence="7">
    <location>
        <begin position="296"/>
        <end position="570"/>
    </location>
</feature>
<dbReference type="InterPro" id="IPR006638">
    <property type="entry name" value="Elp3/MiaA/NifB-like_rSAM"/>
</dbReference>
<dbReference type="InterPro" id="IPR023404">
    <property type="entry name" value="rSAM_horseshoe"/>
</dbReference>
<dbReference type="SFLD" id="SFLDG01069">
    <property type="entry name" value="UPF0313"/>
    <property type="match status" value="1"/>
</dbReference>
<keyword evidence="4 6" id="KW-0408">Iron</keyword>
<dbReference type="KEGG" id="abat:CFX1CAM_1843"/>
<evidence type="ECO:0000256" key="5">
    <source>
        <dbReference type="ARBA" id="ARBA00023014"/>
    </source>
</evidence>
<reference evidence="9" key="1">
    <citation type="submission" date="2017-05" db="EMBL/GenBank/DDBJ databases">
        <authorList>
            <person name="Kirkegaard R."/>
            <person name="Mcilroy J S."/>
        </authorList>
    </citation>
    <scope>NUCLEOTIDE SEQUENCE [LARGE SCALE GENOMIC DNA]</scope>
</reference>
<sequence length="575" mass="64636">MTVIMPQAPQFLPTTPQELRALGWKQLDVILVTGDSYIDSPYSGVAIIGRVLHAAGYTVGIIAQPDIHSADDITRLGEPRLFWGVSAGSVDSMVANYTATGRPRRDDDFTPAGRNTKRPNRATLVYANLIRRHFKGTVPIVLGGVEASLRRVAHYDYWSDSIRRSVLFDAKADYLIYGMAERSILEFAQALASGEDPTRIRGLCFIAKQPPEGFRILPAYEQVVQDKDAFTDMFHTFYRNNDPISASGLAQRHGDRFLVHNPPAPYLTTAELDRVYSLDFSRAQHPYYEAQGPVKAMETIRFSIPSHRGCYGECNFCAIAVHEGRTVRWRREASILAEARRLTRLPDFKGYIFDLSGPTANMYGFECPIKLQQGSCQDQSCLYPDICPSLPVDHQVQTRLLQKLRQVEGVKKVFIGSGLRYDLLLADHAHGGAYLKALVQHHTSGQLKVAPEHTQPQVLALMRKPGIDRLLEFKRRFENLSAAVKKKLFLSYYLIAAHPGCTLEDMFALKRFASRELGLLPEQVQVFTPTPSTYASLMYYTEKDPFTGEALFVEKNPAGKQRQKAVITGRRHPKK</sequence>
<evidence type="ECO:0000313" key="8">
    <source>
        <dbReference type="EMBL" id="SMX54908.1"/>
    </source>
</evidence>
<dbReference type="SUPFAM" id="SSF102114">
    <property type="entry name" value="Radical SAM enzymes"/>
    <property type="match status" value="1"/>
</dbReference>
<dbReference type="NCBIfam" id="TIGR03904">
    <property type="entry name" value="SAM_YgiQ"/>
    <property type="match status" value="1"/>
</dbReference>
<dbReference type="InterPro" id="IPR007197">
    <property type="entry name" value="rSAM"/>
</dbReference>
<feature type="binding site" evidence="6">
    <location>
        <position position="317"/>
    </location>
    <ligand>
        <name>[4Fe-4S] cluster</name>
        <dbReference type="ChEBI" id="CHEBI:49883"/>
        <note>4Fe-4S-S-AdoMet</note>
    </ligand>
</feature>
<dbReference type="PROSITE" id="PS51918">
    <property type="entry name" value="RADICAL_SAM"/>
    <property type="match status" value="1"/>
</dbReference>
<dbReference type="AlphaFoldDB" id="A0A1Y6K7P3"/>
<dbReference type="PANTHER" id="PTHR32331">
    <property type="entry name" value="UPF0313 PROTEIN YGIQ"/>
    <property type="match status" value="1"/>
</dbReference>
<dbReference type="RefSeq" id="WP_197687119.1">
    <property type="nucleotide sequence ID" value="NZ_LT859958.1"/>
</dbReference>
<keyword evidence="2 6" id="KW-0949">S-adenosyl-L-methionine</keyword>
<dbReference type="InterPro" id="IPR022946">
    <property type="entry name" value="UPF0313"/>
</dbReference>
<dbReference type="SFLD" id="SFLDS00029">
    <property type="entry name" value="Radical_SAM"/>
    <property type="match status" value="1"/>
</dbReference>
<evidence type="ECO:0000313" key="9">
    <source>
        <dbReference type="Proteomes" id="UP000195514"/>
    </source>
</evidence>
<dbReference type="Gene3D" id="3.80.30.20">
    <property type="entry name" value="tm_1862 like domain"/>
    <property type="match status" value="1"/>
</dbReference>
<dbReference type="Proteomes" id="UP000195514">
    <property type="component" value="Chromosome I"/>
</dbReference>
<dbReference type="Pfam" id="PF11842">
    <property type="entry name" value="DUF3362"/>
    <property type="match status" value="1"/>
</dbReference>
<evidence type="ECO:0000256" key="6">
    <source>
        <dbReference type="HAMAP-Rule" id="MF_01251"/>
    </source>
</evidence>
<dbReference type="HAMAP" id="MF_01251">
    <property type="entry name" value="UPF0313"/>
    <property type="match status" value="1"/>
</dbReference>
<feature type="binding site" evidence="6">
    <location>
        <position position="314"/>
    </location>
    <ligand>
        <name>[4Fe-4S] cluster</name>
        <dbReference type="ChEBI" id="CHEBI:49883"/>
        <note>4Fe-4S-S-AdoMet</note>
    </ligand>
</feature>
<dbReference type="InterPro" id="IPR013704">
    <property type="entry name" value="UPF0313_N"/>
</dbReference>
<dbReference type="InterPro" id="IPR058240">
    <property type="entry name" value="rSAM_sf"/>
</dbReference>
<feature type="binding site" evidence="6">
    <location>
        <position position="310"/>
    </location>
    <ligand>
        <name>[4Fe-4S] cluster</name>
        <dbReference type="ChEBI" id="CHEBI:49883"/>
        <note>4Fe-4S-S-AdoMet</note>
    </ligand>
</feature>
<accession>A0A1Y6K7P3</accession>
<comment type="similarity">
    <text evidence="6">Belongs to the UPF0313 family.</text>
</comment>
<comment type="cofactor">
    <cofactor evidence="6">
        <name>[4Fe-4S] cluster</name>
        <dbReference type="ChEBI" id="CHEBI:49883"/>
    </cofactor>
    <text evidence="6">Binds 1 [4Fe-4S] cluster. The cluster is coordinated with 3 cysteines and an exchangeable S-adenosyl-L-methionine.</text>
</comment>
<dbReference type="Pfam" id="PF08497">
    <property type="entry name" value="Radical_SAM_N"/>
    <property type="match status" value="1"/>
</dbReference>
<dbReference type="GO" id="GO:0051539">
    <property type="term" value="F:4 iron, 4 sulfur cluster binding"/>
    <property type="evidence" value="ECO:0007669"/>
    <property type="project" value="UniProtKB-KW"/>
</dbReference>
<proteinExistence type="inferred from homology"/>
<dbReference type="GO" id="GO:0005506">
    <property type="term" value="F:iron ion binding"/>
    <property type="evidence" value="ECO:0007669"/>
    <property type="project" value="UniProtKB-UniRule"/>
</dbReference>
<dbReference type="SMART" id="SM00729">
    <property type="entry name" value="Elp3"/>
    <property type="match status" value="1"/>
</dbReference>
<keyword evidence="9" id="KW-1185">Reference proteome</keyword>
<name>A0A1Y6K7P3_9CHLR</name>
<dbReference type="EMBL" id="LT859958">
    <property type="protein sequence ID" value="SMX54908.1"/>
    <property type="molecule type" value="Genomic_DNA"/>
</dbReference>
<dbReference type="InterPro" id="IPR024560">
    <property type="entry name" value="UPF0313_C"/>
</dbReference>
<evidence type="ECO:0000256" key="3">
    <source>
        <dbReference type="ARBA" id="ARBA00022723"/>
    </source>
</evidence>
<evidence type="ECO:0000256" key="2">
    <source>
        <dbReference type="ARBA" id="ARBA00022691"/>
    </source>
</evidence>
<keyword evidence="1 6" id="KW-0004">4Fe-4S</keyword>